<keyword evidence="2" id="KW-0119">Carbohydrate metabolism</keyword>
<organism evidence="5 6">
    <name type="scientific">Limihaloglobus sulfuriphilus</name>
    <dbReference type="NCBI Taxonomy" id="1851148"/>
    <lineage>
        <taxon>Bacteria</taxon>
        <taxon>Pseudomonadati</taxon>
        <taxon>Planctomycetota</taxon>
        <taxon>Phycisphaerae</taxon>
        <taxon>Sedimentisphaerales</taxon>
        <taxon>Sedimentisphaeraceae</taxon>
        <taxon>Limihaloglobus</taxon>
    </lineage>
</organism>
<evidence type="ECO:0000256" key="1">
    <source>
        <dbReference type="ARBA" id="ARBA00022801"/>
    </source>
</evidence>
<dbReference type="Proteomes" id="UP000188181">
    <property type="component" value="Chromosome"/>
</dbReference>
<dbReference type="EMBL" id="CP019646">
    <property type="protein sequence ID" value="AQQ70793.1"/>
    <property type="molecule type" value="Genomic_DNA"/>
</dbReference>
<protein>
    <recommendedName>
        <fullName evidence="4">GH10 domain-containing protein</fullName>
    </recommendedName>
</protein>
<dbReference type="KEGG" id="pbas:SMSP2_01154"/>
<evidence type="ECO:0000313" key="5">
    <source>
        <dbReference type="EMBL" id="AQQ70793.1"/>
    </source>
</evidence>
<dbReference type="OrthoDB" id="290971at2"/>
<dbReference type="AlphaFoldDB" id="A0A1Q2MDL4"/>
<dbReference type="SUPFAM" id="SSF51445">
    <property type="entry name" value="(Trans)glycosidases"/>
    <property type="match status" value="1"/>
</dbReference>
<dbReference type="GO" id="GO:0000272">
    <property type="term" value="P:polysaccharide catabolic process"/>
    <property type="evidence" value="ECO:0007669"/>
    <property type="project" value="UniProtKB-KW"/>
</dbReference>
<accession>A0A1Q2MDL4</accession>
<reference evidence="6" key="1">
    <citation type="submission" date="2017-02" db="EMBL/GenBank/DDBJ databases">
        <title>Comparative genomics and description of representatives of a novel lineage of planctomycetes thriving in anoxic sediments.</title>
        <authorList>
            <person name="Spring S."/>
            <person name="Bunk B."/>
            <person name="Sproer C."/>
        </authorList>
    </citation>
    <scope>NUCLEOTIDE SEQUENCE [LARGE SCALE GENOMIC DNA]</scope>
    <source>
        <strain evidence="6">SM-Chi-D1</strain>
    </source>
</reference>
<keyword evidence="3" id="KW-0624">Polysaccharide degradation</keyword>
<name>A0A1Q2MDL4_9BACT</name>
<keyword evidence="6" id="KW-1185">Reference proteome</keyword>
<evidence type="ECO:0000313" key="6">
    <source>
        <dbReference type="Proteomes" id="UP000188181"/>
    </source>
</evidence>
<dbReference type="RefSeq" id="WP_146683031.1">
    <property type="nucleotide sequence ID" value="NZ_CP019646.1"/>
</dbReference>
<dbReference type="InterPro" id="IPR001000">
    <property type="entry name" value="GH10_dom"/>
</dbReference>
<evidence type="ECO:0000256" key="2">
    <source>
        <dbReference type="ARBA" id="ARBA00023277"/>
    </source>
</evidence>
<gene>
    <name evidence="5" type="ORF">SMSP2_01154</name>
</gene>
<dbReference type="InterPro" id="IPR017853">
    <property type="entry name" value="GH"/>
</dbReference>
<dbReference type="STRING" id="1851148.SMSP2_01154"/>
<feature type="domain" description="GH10" evidence="4">
    <location>
        <begin position="167"/>
        <end position="447"/>
    </location>
</feature>
<evidence type="ECO:0000256" key="3">
    <source>
        <dbReference type="ARBA" id="ARBA00023326"/>
    </source>
</evidence>
<dbReference type="Gene3D" id="3.20.20.80">
    <property type="entry name" value="Glycosidases"/>
    <property type="match status" value="1"/>
</dbReference>
<dbReference type="Pfam" id="PF00331">
    <property type="entry name" value="Glyco_hydro_10"/>
    <property type="match status" value="1"/>
</dbReference>
<evidence type="ECO:0000259" key="4">
    <source>
        <dbReference type="Pfam" id="PF00331"/>
    </source>
</evidence>
<sequence>MKFQVFKNGSPAQELNLEGSYIFSHDNYLLRDSSLIQYEREVLAADCTGSETAALCLPWDIEGIGTIMLPTTRLLRQPGCYNLNIELARARLMLIISKIEDYSEIEMSESMIKYFDNAKKSFVDAIKSSANPQEASVHADRSLINALHFSEKLAIVQAENGFRKRQKLSNYGKDYFGCKLEVEHVKKSPQYLKKVINAFGRVEIPLNWREIEKTPGQYDFGSLEKIIKVLSSSKGIKITAGPLVSFEKECIPDWLQQKDASFADIQEAAYGYISECLGRFRNFVDQWIVLKGINCKNCLKFSLDEILEITRSAFIAARNGDSSGKLIQICDPWGSSESVSYDNIPPLVFLEMLIQQNIWFDGISLDLDIWNRCKYPAVRDLLQISSKIDSFTNLGRQIYVSELKAPRQSDSIYYGYWEKEWSQDIQAKWLEYVYKIALSKPSVAGVSYSAAVANSNRPSCGILSKNYDVSKAYKKILKLQKL</sequence>
<proteinExistence type="predicted"/>
<dbReference type="GO" id="GO:0004553">
    <property type="term" value="F:hydrolase activity, hydrolyzing O-glycosyl compounds"/>
    <property type="evidence" value="ECO:0007669"/>
    <property type="project" value="InterPro"/>
</dbReference>
<keyword evidence="1" id="KW-0378">Hydrolase</keyword>